<feature type="signal peptide" evidence="6">
    <location>
        <begin position="1"/>
        <end position="32"/>
    </location>
</feature>
<proteinExistence type="predicted"/>
<evidence type="ECO:0000256" key="4">
    <source>
        <dbReference type="ARBA" id="ARBA00023139"/>
    </source>
</evidence>
<dbReference type="Pfam" id="PF03783">
    <property type="entry name" value="CsgG"/>
    <property type="match status" value="1"/>
</dbReference>
<keyword evidence="4" id="KW-0564">Palmitate</keyword>
<evidence type="ECO:0000256" key="5">
    <source>
        <dbReference type="ARBA" id="ARBA00023288"/>
    </source>
</evidence>
<dbReference type="RefSeq" id="WP_220809414.1">
    <property type="nucleotide sequence ID" value="NZ_BPMK01000013.1"/>
</dbReference>
<keyword evidence="2 6" id="KW-0732">Signal</keyword>
<accession>A0ABQ4Q892</accession>
<name>A0ABQ4Q892_9BURK</name>
<keyword evidence="5" id="KW-0449">Lipoprotein</keyword>
<keyword evidence="1" id="KW-1003">Cell membrane</keyword>
<evidence type="ECO:0000313" key="7">
    <source>
        <dbReference type="EMBL" id="GIZ52990.1"/>
    </source>
</evidence>
<sequence length="295" mass="31780">MRACRRIAARLCAAGAALLLSACATLQEPAPADDNAQLTPATRITRDLVSLPPPKGKVVAAVYGFRDQTGQYKPSPDSSFSTLVTQGAASMLVKALKDSGWFTPVERENLQNLLTERKIVRALETPQDKAVVNLPALMPATVLIEGGIVAYETNVRTGGAGARYLGVGAKTQYRVDQVTVVLRTVDIRSGQILNSVSTTKTIYSHELSTGVFRFVNFKELLELEGGYTRNEPSQLCVREAIEAAVAHLIAQGLKDRVWALRDEADWYSPVLQTYLRQGEEPVGQAAAPRAGAAGS</sequence>
<dbReference type="EMBL" id="BPMK01000013">
    <property type="protein sequence ID" value="GIZ52990.1"/>
    <property type="molecule type" value="Genomic_DNA"/>
</dbReference>
<organism evidence="7 8">
    <name type="scientific">Noviherbaspirillum aridicola</name>
    <dbReference type="NCBI Taxonomy" id="2849687"/>
    <lineage>
        <taxon>Bacteria</taxon>
        <taxon>Pseudomonadati</taxon>
        <taxon>Pseudomonadota</taxon>
        <taxon>Betaproteobacteria</taxon>
        <taxon>Burkholderiales</taxon>
        <taxon>Oxalobacteraceae</taxon>
        <taxon>Noviherbaspirillum</taxon>
    </lineage>
</organism>
<protein>
    <submittedName>
        <fullName evidence="7">Curli production assembly protein CsgG</fullName>
    </submittedName>
</protein>
<keyword evidence="3" id="KW-0472">Membrane</keyword>
<dbReference type="Proteomes" id="UP000887222">
    <property type="component" value="Unassembled WGS sequence"/>
</dbReference>
<evidence type="ECO:0000256" key="6">
    <source>
        <dbReference type="SAM" id="SignalP"/>
    </source>
</evidence>
<dbReference type="PROSITE" id="PS51257">
    <property type="entry name" value="PROKAR_LIPOPROTEIN"/>
    <property type="match status" value="1"/>
</dbReference>
<evidence type="ECO:0000256" key="2">
    <source>
        <dbReference type="ARBA" id="ARBA00022729"/>
    </source>
</evidence>
<evidence type="ECO:0000313" key="8">
    <source>
        <dbReference type="Proteomes" id="UP000887222"/>
    </source>
</evidence>
<reference evidence="7 8" key="1">
    <citation type="journal article" date="2022" name="Int. J. Syst. Evol. Microbiol.">
        <title>Noviherbaspirillum aridicola sp. nov., isolated from an arid soil in Pakistan.</title>
        <authorList>
            <person name="Khan I.U."/>
            <person name="Saqib M."/>
            <person name="Amin A."/>
            <person name="Hussain F."/>
            <person name="Li L."/>
            <person name="Liu Y.H."/>
            <person name="Fang B.Z."/>
            <person name="Ahmed I."/>
            <person name="Li W.J."/>
        </authorList>
    </citation>
    <scope>NUCLEOTIDE SEQUENCE [LARGE SCALE GENOMIC DNA]</scope>
    <source>
        <strain evidence="7 8">NCCP-691</strain>
    </source>
</reference>
<feature type="chain" id="PRO_5046697893" evidence="6">
    <location>
        <begin position="33"/>
        <end position="295"/>
    </location>
</feature>
<dbReference type="InterPro" id="IPR005534">
    <property type="entry name" value="Curli_assmbl/transp-comp_CsgG"/>
</dbReference>
<dbReference type="PANTHER" id="PTHR41164:SF1">
    <property type="entry name" value="CURLI PRODUCTION ASSEMBLY_TRANSPORT COMPONENT CSGG"/>
    <property type="match status" value="1"/>
</dbReference>
<dbReference type="PANTHER" id="PTHR41164">
    <property type="entry name" value="CURLI PRODUCTION ASSEMBLY/TRANSPORT COMPONENT CSGG"/>
    <property type="match status" value="1"/>
</dbReference>
<comment type="caution">
    <text evidence="7">The sequence shown here is derived from an EMBL/GenBank/DDBJ whole genome shotgun (WGS) entry which is preliminary data.</text>
</comment>
<keyword evidence="8" id="KW-1185">Reference proteome</keyword>
<evidence type="ECO:0000256" key="1">
    <source>
        <dbReference type="ARBA" id="ARBA00022475"/>
    </source>
</evidence>
<evidence type="ECO:0000256" key="3">
    <source>
        <dbReference type="ARBA" id="ARBA00023136"/>
    </source>
</evidence>
<gene>
    <name evidence="7" type="primary">csgG</name>
    <name evidence="7" type="ORF">NCCP691_30040</name>
</gene>
<dbReference type="Gene3D" id="3.40.50.10610">
    <property type="entry name" value="ABC-type transport auxiliary lipoprotein component"/>
    <property type="match status" value="1"/>
</dbReference>